<protein>
    <submittedName>
        <fullName evidence="2">Uncharacterized protein</fullName>
    </submittedName>
</protein>
<sequence>MPVKDRFAMNKKKSELIKNALEANTDFNRAVFRVKAMLIKTVMQGGLVAAFYEMKKRFNELAQSVGGINWVKCIKVGFEKLLNGELAIEIKIPELADVPMSGSVKKTFELVAGDSLNCASKMMEYLARMCFKMLGKAVTLVKNLASLASRASELPTMFSGLGMSDIMRLPGMLKSNVSAFASCPGILKGLFDTLRLVAGEMRSGLTTQTPTLSLEDKTEKPPEEKI</sequence>
<reference evidence="2" key="1">
    <citation type="submission" date="2021-01" db="EMBL/GenBank/DDBJ databases">
        <authorList>
            <person name="Corre E."/>
            <person name="Pelletier E."/>
            <person name="Niang G."/>
            <person name="Scheremetjew M."/>
            <person name="Finn R."/>
            <person name="Kale V."/>
            <person name="Holt S."/>
            <person name="Cochrane G."/>
            <person name="Meng A."/>
            <person name="Brown T."/>
            <person name="Cohen L."/>
        </authorList>
    </citation>
    <scope>NUCLEOTIDE SEQUENCE</scope>
    <source>
        <strain evidence="2">CCMP281</strain>
    </source>
</reference>
<accession>A0A7S3AQN7</accession>
<feature type="compositionally biased region" description="Basic and acidic residues" evidence="1">
    <location>
        <begin position="214"/>
        <end position="226"/>
    </location>
</feature>
<dbReference type="AlphaFoldDB" id="A0A7S3AQN7"/>
<evidence type="ECO:0000256" key="1">
    <source>
        <dbReference type="SAM" id="MobiDB-lite"/>
    </source>
</evidence>
<organism evidence="2">
    <name type="scientific">Haptolina ericina</name>
    <dbReference type="NCBI Taxonomy" id="156174"/>
    <lineage>
        <taxon>Eukaryota</taxon>
        <taxon>Haptista</taxon>
        <taxon>Haptophyta</taxon>
        <taxon>Prymnesiophyceae</taxon>
        <taxon>Prymnesiales</taxon>
        <taxon>Prymnesiaceae</taxon>
        <taxon>Haptolina</taxon>
    </lineage>
</organism>
<evidence type="ECO:0000313" key="2">
    <source>
        <dbReference type="EMBL" id="CAE0112282.1"/>
    </source>
</evidence>
<proteinExistence type="predicted"/>
<name>A0A7S3AQN7_9EUKA</name>
<gene>
    <name evidence="2" type="ORF">HERI1096_LOCUS12942</name>
</gene>
<dbReference type="EMBL" id="HBHX01023293">
    <property type="protein sequence ID" value="CAE0112282.1"/>
    <property type="molecule type" value="Transcribed_RNA"/>
</dbReference>
<feature type="region of interest" description="Disordered" evidence="1">
    <location>
        <begin position="207"/>
        <end position="226"/>
    </location>
</feature>